<evidence type="ECO:0000313" key="2">
    <source>
        <dbReference type="EMBL" id="MDB7085450.1"/>
    </source>
</evidence>
<evidence type="ECO:0000256" key="1">
    <source>
        <dbReference type="SAM" id="Phobius"/>
    </source>
</evidence>
<protein>
    <submittedName>
        <fullName evidence="2">Uncharacterized protein</fullName>
    </submittedName>
</protein>
<dbReference type="RefSeq" id="WP_009300973.1">
    <property type="nucleotide sequence ID" value="NZ_BAABXX010000002.1"/>
</dbReference>
<proteinExistence type="predicted"/>
<sequence>MKKKNIKPEIKNSFFILYKDDIRFVIEVMGICGISFWIYSVYLKLNMSVAQAAARTLMTIVIGIIILYAIRFVYFYVEYLMNQRRIPLSDNEIQALNLNNIEEYIEYLGELLNHFYPKGEVFFLLLIATYNYFEKDNCKHEKLDLNQIFDCDNPNLDLNELSDFSVTNKITIKSKKKYKLLVKIVFDKESLQDSWLSYYYVSNIYTSKRKMKYGKNKL</sequence>
<dbReference type="Proteomes" id="UP001211987">
    <property type="component" value="Unassembled WGS sequence"/>
</dbReference>
<evidence type="ECO:0000313" key="3">
    <source>
        <dbReference type="Proteomes" id="UP001211987"/>
    </source>
</evidence>
<dbReference type="AlphaFoldDB" id="A0AB35IQH4"/>
<feature type="transmembrane region" description="Helical" evidence="1">
    <location>
        <begin position="21"/>
        <end position="40"/>
    </location>
</feature>
<organism evidence="2 3">
    <name type="scientific">Thomasclavelia ramosa</name>
    <dbReference type="NCBI Taxonomy" id="1547"/>
    <lineage>
        <taxon>Bacteria</taxon>
        <taxon>Bacillati</taxon>
        <taxon>Bacillota</taxon>
        <taxon>Erysipelotrichia</taxon>
        <taxon>Erysipelotrichales</taxon>
        <taxon>Coprobacillaceae</taxon>
        <taxon>Thomasclavelia</taxon>
    </lineage>
</organism>
<accession>A0AB35IQH4</accession>
<dbReference type="EMBL" id="JAQLKE010000040">
    <property type="protein sequence ID" value="MDB7085450.1"/>
    <property type="molecule type" value="Genomic_DNA"/>
</dbReference>
<keyword evidence="1" id="KW-1133">Transmembrane helix</keyword>
<feature type="transmembrane region" description="Helical" evidence="1">
    <location>
        <begin position="52"/>
        <end position="77"/>
    </location>
</feature>
<gene>
    <name evidence="2" type="ORF">PM738_16705</name>
</gene>
<name>A0AB35IQH4_9FIRM</name>
<keyword evidence="1" id="KW-0472">Membrane</keyword>
<keyword evidence="1" id="KW-0812">Transmembrane</keyword>
<comment type="caution">
    <text evidence="2">The sequence shown here is derived from an EMBL/GenBank/DDBJ whole genome shotgun (WGS) entry which is preliminary data.</text>
</comment>
<reference evidence="2" key="1">
    <citation type="submission" date="2023-01" db="EMBL/GenBank/DDBJ databases">
        <title>Human gut microbiome strain richness.</title>
        <authorList>
            <person name="Chen-Liaw A."/>
        </authorList>
    </citation>
    <scope>NUCLEOTIDE SEQUENCE</scope>
    <source>
        <strain evidence="2">1001217st2_G6_1001217B_191108</strain>
    </source>
</reference>